<keyword evidence="4" id="KW-1185">Reference proteome</keyword>
<dbReference type="Pfam" id="PF01607">
    <property type="entry name" value="CBM_14"/>
    <property type="match status" value="2"/>
</dbReference>
<dbReference type="Proteomes" id="UP001233172">
    <property type="component" value="Unassembled WGS sequence"/>
</dbReference>
<evidence type="ECO:0000313" key="4">
    <source>
        <dbReference type="Proteomes" id="UP001233172"/>
    </source>
</evidence>
<evidence type="ECO:0000256" key="1">
    <source>
        <dbReference type="SAM" id="SignalP"/>
    </source>
</evidence>
<dbReference type="GO" id="GO:0005576">
    <property type="term" value="C:extracellular region"/>
    <property type="evidence" value="ECO:0007669"/>
    <property type="project" value="InterPro"/>
</dbReference>
<comment type="caution">
    <text evidence="3">The sequence shown here is derived from an EMBL/GenBank/DDBJ whole genome shotgun (WGS) entry which is preliminary data.</text>
</comment>
<dbReference type="InterPro" id="IPR002557">
    <property type="entry name" value="Chitin-bd_dom"/>
</dbReference>
<gene>
    <name evidence="3" type="ORF">Bpfe_016318</name>
</gene>
<feature type="domain" description="Chitin-binding type-2" evidence="2">
    <location>
        <begin position="447"/>
        <end position="510"/>
    </location>
</feature>
<feature type="signal peptide" evidence="1">
    <location>
        <begin position="1"/>
        <end position="24"/>
    </location>
</feature>
<name>A0AAD8BGQ6_BIOPF</name>
<sequence>MCPCHNKYFPCIWIMSVCLKLAVGSGLMSSPTGVLAQTQTVKNDLQPTDKSMIMPTDKFMIVPTDRSLLVPNDKSIVVDLNSNFSEAGSSIMIDECRVFDCKRLNLSHEKNYTQENASSGNVQTLSEIARISGTSKTANTVNPLESVRVRQIAKSHDNDKGTKKQGSKLNTAFLHTTRVKGRPSTGNGNESRLFGARKSKTIFNYRDFILDDYHQSSKSSDNLDALEICRNDPGLVSAHPDNCAWYINCTSVPDAAMMTYFNGYVNECPYPQLFSRVTLQCEDFNNVQCLDRFEPKSPCEYRVNKCHESSHCVPCWVRYASCRGLNEGLNPWEGMEWEPFFVECHKERTVFQGMCDSSAVFSPTTRACETPMSIPSKHGGWKPGCLGRRDGFYPDEQGRCDLYYKCKNQMFRGFHSCPNGFKFSPFTSSCDDVKRVPFPCGDNNDDMNVCSAKDDGKYLDIFGRCTHYFECRNESMAGFYVCAKGVFNVDKGQCDPAESVRKDIAMPCGDLDNTCLHRSDGVYFDRNGSNQTCATFVVCERGLTISSRQSCSGDIL</sequence>
<feature type="domain" description="Chitin-binding type-2" evidence="2">
    <location>
        <begin position="226"/>
        <end position="291"/>
    </location>
</feature>
<reference evidence="3" key="1">
    <citation type="journal article" date="2023" name="PLoS Negl. Trop. Dis.">
        <title>A genome sequence for Biomphalaria pfeifferi, the major vector snail for the human-infecting parasite Schistosoma mansoni.</title>
        <authorList>
            <person name="Bu L."/>
            <person name="Lu L."/>
            <person name="Laidemitt M.R."/>
            <person name="Zhang S.M."/>
            <person name="Mutuku M."/>
            <person name="Mkoji G."/>
            <person name="Steinauer M."/>
            <person name="Loker E.S."/>
        </authorList>
    </citation>
    <scope>NUCLEOTIDE SEQUENCE</scope>
    <source>
        <strain evidence="3">KasaAsao</strain>
    </source>
</reference>
<feature type="chain" id="PRO_5042008451" description="Chitin-binding type-2 domain-containing protein" evidence="1">
    <location>
        <begin position="25"/>
        <end position="556"/>
    </location>
</feature>
<dbReference type="GO" id="GO:0008061">
    <property type="term" value="F:chitin binding"/>
    <property type="evidence" value="ECO:0007669"/>
    <property type="project" value="InterPro"/>
</dbReference>
<dbReference type="InterPro" id="IPR036508">
    <property type="entry name" value="Chitin-bd_dom_sf"/>
</dbReference>
<evidence type="ECO:0000259" key="2">
    <source>
        <dbReference type="PROSITE" id="PS50940"/>
    </source>
</evidence>
<dbReference type="SMART" id="SM00494">
    <property type="entry name" value="ChtBD2"/>
    <property type="match status" value="3"/>
</dbReference>
<dbReference type="Gene3D" id="2.170.140.10">
    <property type="entry name" value="Chitin binding domain"/>
    <property type="match status" value="2"/>
</dbReference>
<dbReference type="AlphaFoldDB" id="A0AAD8BGQ6"/>
<accession>A0AAD8BGQ6</accession>
<reference evidence="3" key="2">
    <citation type="submission" date="2023-04" db="EMBL/GenBank/DDBJ databases">
        <authorList>
            <person name="Bu L."/>
            <person name="Lu L."/>
            <person name="Laidemitt M.R."/>
            <person name="Zhang S.M."/>
            <person name="Mutuku M."/>
            <person name="Mkoji G."/>
            <person name="Steinauer M."/>
            <person name="Loker E.S."/>
        </authorList>
    </citation>
    <scope>NUCLEOTIDE SEQUENCE</scope>
    <source>
        <strain evidence="3">KasaAsao</strain>
        <tissue evidence="3">Whole Snail</tissue>
    </source>
</reference>
<proteinExistence type="predicted"/>
<organism evidence="3 4">
    <name type="scientific">Biomphalaria pfeifferi</name>
    <name type="common">Bloodfluke planorb</name>
    <name type="synonym">Freshwater snail</name>
    <dbReference type="NCBI Taxonomy" id="112525"/>
    <lineage>
        <taxon>Eukaryota</taxon>
        <taxon>Metazoa</taxon>
        <taxon>Spiralia</taxon>
        <taxon>Lophotrochozoa</taxon>
        <taxon>Mollusca</taxon>
        <taxon>Gastropoda</taxon>
        <taxon>Heterobranchia</taxon>
        <taxon>Euthyneura</taxon>
        <taxon>Panpulmonata</taxon>
        <taxon>Hygrophila</taxon>
        <taxon>Lymnaeoidea</taxon>
        <taxon>Planorbidae</taxon>
        <taxon>Biomphalaria</taxon>
    </lineage>
</organism>
<dbReference type="PROSITE" id="PS50940">
    <property type="entry name" value="CHIT_BIND_II"/>
    <property type="match status" value="3"/>
</dbReference>
<keyword evidence="1" id="KW-0732">Signal</keyword>
<evidence type="ECO:0000313" key="3">
    <source>
        <dbReference type="EMBL" id="KAK0054254.1"/>
    </source>
</evidence>
<feature type="domain" description="Chitin-binding type-2" evidence="2">
    <location>
        <begin position="382"/>
        <end position="442"/>
    </location>
</feature>
<dbReference type="EMBL" id="JASAOG010000079">
    <property type="protein sequence ID" value="KAK0054254.1"/>
    <property type="molecule type" value="Genomic_DNA"/>
</dbReference>
<protein>
    <recommendedName>
        <fullName evidence="2">Chitin-binding type-2 domain-containing protein</fullName>
    </recommendedName>
</protein>
<dbReference type="SUPFAM" id="SSF57625">
    <property type="entry name" value="Invertebrate chitin-binding proteins"/>
    <property type="match status" value="2"/>
</dbReference>